<dbReference type="InterPro" id="IPR036465">
    <property type="entry name" value="vWFA_dom_sf"/>
</dbReference>
<proteinExistence type="predicted"/>
<dbReference type="InterPro" id="IPR028087">
    <property type="entry name" value="Tad_N"/>
</dbReference>
<evidence type="ECO:0000313" key="2">
    <source>
        <dbReference type="EMBL" id="SER58741.1"/>
    </source>
</evidence>
<dbReference type="Proteomes" id="UP000198885">
    <property type="component" value="Unassembled WGS sequence"/>
</dbReference>
<sequence length="542" mass="60674">MLIFALFIFVCLCLLGGLSINVARNEFSRIRLQATTDAAILAAADLDQTLDPKSVVQDYFAKAGLADKLDPDDIVVTELINSRQVTATAKYDQPNMLFNIRLNGISDRLPQTFPVAAAGSAKEEISDIEVSLVLDVSGSMQYYDRMENMRKAAKDFAEEVLSADDGAQSGLSEVSLSIVPYSTQAAAPQPILDAMNLGHRHDYSGCVDFEADDFTTTKLPIPTEGHEDDPLDATRRAQTAHVDPYYSETEKNPRFRVCRTDEAFRSTALGGSVSQVQGDIQALTQGGSTSIDVGIKWGVSLLDPSIRDVVSDMIDAGQISGDFEGRPYDYDRPNAMKVLVVMTDGKNEEQWQITDAYASGPSDVFTYWDGYKTRYAVDAPEETHSFYDWRDGWTQRHGDDDYIGNERFYLPHDDTWENLEDKDLTRLDWKDVWTAMRVKYHANEFREDQYGSQSAYDYWTGSDVVTEIDRTEKDTRMENICQAAKDEGIVIFAVGVKIDSTYAKKLRDCVGNDNNYFDVDNDEIDYAFAAIASAINQLRLVK</sequence>
<dbReference type="EMBL" id="FOGU01000001">
    <property type="protein sequence ID" value="SER58741.1"/>
    <property type="molecule type" value="Genomic_DNA"/>
</dbReference>
<dbReference type="Pfam" id="PF13400">
    <property type="entry name" value="Tad"/>
    <property type="match status" value="1"/>
</dbReference>
<keyword evidence="3" id="KW-1185">Reference proteome</keyword>
<gene>
    <name evidence="2" type="ORF">SAMN04490244_101591</name>
</gene>
<dbReference type="RefSeq" id="WP_177190365.1">
    <property type="nucleotide sequence ID" value="NZ_FOGU01000001.1"/>
</dbReference>
<organism evidence="2 3">
    <name type="scientific">Tranquillimonas rosea</name>
    <dbReference type="NCBI Taxonomy" id="641238"/>
    <lineage>
        <taxon>Bacteria</taxon>
        <taxon>Pseudomonadati</taxon>
        <taxon>Pseudomonadota</taxon>
        <taxon>Alphaproteobacteria</taxon>
        <taxon>Rhodobacterales</taxon>
        <taxon>Roseobacteraceae</taxon>
        <taxon>Tranquillimonas</taxon>
    </lineage>
</organism>
<feature type="domain" description="Putative Flp pilus-assembly TadG-like N-terminal" evidence="1">
    <location>
        <begin position="2"/>
        <end position="44"/>
    </location>
</feature>
<reference evidence="2 3" key="1">
    <citation type="submission" date="2016-10" db="EMBL/GenBank/DDBJ databases">
        <authorList>
            <person name="de Groot N.N."/>
        </authorList>
    </citation>
    <scope>NUCLEOTIDE SEQUENCE [LARGE SCALE GENOMIC DNA]</scope>
    <source>
        <strain evidence="2 3">DSM 23042</strain>
    </source>
</reference>
<dbReference type="STRING" id="641238.SAMN04490244_101591"/>
<accession>A0A1H9QDX9</accession>
<evidence type="ECO:0000259" key="1">
    <source>
        <dbReference type="Pfam" id="PF13400"/>
    </source>
</evidence>
<dbReference type="SUPFAM" id="SSF53300">
    <property type="entry name" value="vWA-like"/>
    <property type="match status" value="1"/>
</dbReference>
<evidence type="ECO:0000313" key="3">
    <source>
        <dbReference type="Proteomes" id="UP000198885"/>
    </source>
</evidence>
<protein>
    <submittedName>
        <fullName evidence="2">von Willebrand factor type A domain-containing protein</fullName>
    </submittedName>
</protein>
<name>A0A1H9QDX9_9RHOB</name>
<dbReference type="Gene3D" id="3.40.50.410">
    <property type="entry name" value="von Willebrand factor, type A domain"/>
    <property type="match status" value="1"/>
</dbReference>
<dbReference type="AlphaFoldDB" id="A0A1H9QDX9"/>